<dbReference type="EMBL" id="DS985241">
    <property type="protein sequence ID" value="EDV29371.1"/>
    <property type="molecule type" value="Genomic_DNA"/>
</dbReference>
<evidence type="ECO:0000313" key="9">
    <source>
        <dbReference type="Proteomes" id="UP000009022"/>
    </source>
</evidence>
<evidence type="ECO:0000313" key="8">
    <source>
        <dbReference type="EMBL" id="EDV29371.1"/>
    </source>
</evidence>
<evidence type="ECO:0000256" key="5">
    <source>
        <dbReference type="ARBA" id="ARBA00025797"/>
    </source>
</evidence>
<dbReference type="Pfam" id="PF09335">
    <property type="entry name" value="VTT_dom"/>
    <property type="match status" value="1"/>
</dbReference>
<dbReference type="InParanoid" id="B3RK38"/>
<gene>
    <name evidence="8" type="ORF">TRIADDRAFT_18570</name>
</gene>
<dbReference type="GO" id="GO:0000045">
    <property type="term" value="P:autophagosome assembly"/>
    <property type="evidence" value="ECO:0000318"/>
    <property type="project" value="GO_Central"/>
</dbReference>
<evidence type="ECO:0000256" key="4">
    <source>
        <dbReference type="ARBA" id="ARBA00023136"/>
    </source>
</evidence>
<dbReference type="AlphaFoldDB" id="B3RK38"/>
<keyword evidence="4 6" id="KW-0472">Membrane</keyword>
<dbReference type="GO" id="GO:0005789">
    <property type="term" value="C:endoplasmic reticulum membrane"/>
    <property type="evidence" value="ECO:0000318"/>
    <property type="project" value="GO_Central"/>
</dbReference>
<name>B3RK38_TRIAD</name>
<feature type="transmembrane region" description="Helical" evidence="6">
    <location>
        <begin position="6"/>
        <end position="28"/>
    </location>
</feature>
<dbReference type="InterPro" id="IPR032816">
    <property type="entry name" value="VTT_dom"/>
</dbReference>
<evidence type="ECO:0000256" key="1">
    <source>
        <dbReference type="ARBA" id="ARBA00004141"/>
    </source>
</evidence>
<keyword evidence="2 6" id="KW-0812">Transmembrane</keyword>
<sequence>MRTYFYIGLLITTFAIIAIVMRILYLTFPTLKEEDAMQLKLPKNLNDTKQLALLLEKYNHQYFYHLIIMFCGIFLVYPFLQAFTIPGTIFLVILSGFLYSFPLALAIVCTCSAFGATFSYLLSDAYGKKLLTRYFPERINSWNTQVQQHREHLFNYIAFLRATPFIPNWFINVASPIVGVPLSPFFFGTLIGVSPLCAMWIRAGTTLHQLTTTRDAISPTSVIILIVFALLAILPAIYKKKLREKLS</sequence>
<evidence type="ECO:0000256" key="2">
    <source>
        <dbReference type="ARBA" id="ARBA00022692"/>
    </source>
</evidence>
<dbReference type="GeneID" id="6748982"/>
<dbReference type="RefSeq" id="XP_002108573.1">
    <property type="nucleotide sequence ID" value="XM_002108537.1"/>
</dbReference>
<dbReference type="KEGG" id="tad:TRIADDRAFT_18570"/>
<dbReference type="OrthoDB" id="3364966at2759"/>
<dbReference type="PANTHER" id="PTHR43220">
    <property type="match status" value="1"/>
</dbReference>
<dbReference type="HOGENOM" id="CLU_038944_0_1_1"/>
<accession>B3RK38</accession>
<keyword evidence="9" id="KW-1185">Reference proteome</keyword>
<comment type="subcellular location">
    <subcellularLocation>
        <location evidence="1">Membrane</location>
        <topology evidence="1">Multi-pass membrane protein</topology>
    </subcellularLocation>
</comment>
<evidence type="ECO:0000256" key="3">
    <source>
        <dbReference type="ARBA" id="ARBA00022989"/>
    </source>
</evidence>
<dbReference type="CTD" id="6748982"/>
<organism evidence="8 9">
    <name type="scientific">Trichoplax adhaerens</name>
    <name type="common">Trichoplax reptans</name>
    <dbReference type="NCBI Taxonomy" id="10228"/>
    <lineage>
        <taxon>Eukaryota</taxon>
        <taxon>Metazoa</taxon>
        <taxon>Placozoa</taxon>
        <taxon>Uniplacotomia</taxon>
        <taxon>Trichoplacea</taxon>
        <taxon>Trichoplacidae</taxon>
        <taxon>Trichoplax</taxon>
    </lineage>
</organism>
<dbReference type="eggNOG" id="KOG3140">
    <property type="taxonomic scope" value="Eukaryota"/>
</dbReference>
<dbReference type="Proteomes" id="UP000009022">
    <property type="component" value="Unassembled WGS sequence"/>
</dbReference>
<reference evidence="8 9" key="1">
    <citation type="journal article" date="2008" name="Nature">
        <title>The Trichoplax genome and the nature of placozoans.</title>
        <authorList>
            <person name="Srivastava M."/>
            <person name="Begovic E."/>
            <person name="Chapman J."/>
            <person name="Putnam N.H."/>
            <person name="Hellsten U."/>
            <person name="Kawashima T."/>
            <person name="Kuo A."/>
            <person name="Mitros T."/>
            <person name="Salamov A."/>
            <person name="Carpenter M.L."/>
            <person name="Signorovitch A.Y."/>
            <person name="Moreno M.A."/>
            <person name="Kamm K."/>
            <person name="Grimwood J."/>
            <person name="Schmutz J."/>
            <person name="Shapiro H."/>
            <person name="Grigoriev I.V."/>
            <person name="Buss L.W."/>
            <person name="Schierwater B."/>
            <person name="Dellaporta S.L."/>
            <person name="Rokhsar D.S."/>
        </authorList>
    </citation>
    <scope>NUCLEOTIDE SEQUENCE [LARGE SCALE GENOMIC DNA]</scope>
    <source>
        <strain evidence="8 9">Grell-BS-1999</strain>
    </source>
</reference>
<dbReference type="InterPro" id="IPR045014">
    <property type="entry name" value="TM41A/B"/>
</dbReference>
<dbReference type="FunCoup" id="B3RK38">
    <property type="interactions" value="1906"/>
</dbReference>
<feature type="transmembrane region" description="Helical" evidence="6">
    <location>
        <begin position="89"/>
        <end position="122"/>
    </location>
</feature>
<feature type="transmembrane region" description="Helical" evidence="6">
    <location>
        <begin position="62"/>
        <end position="83"/>
    </location>
</feature>
<protein>
    <recommendedName>
        <fullName evidence="7">VTT domain-containing protein</fullName>
    </recommendedName>
</protein>
<evidence type="ECO:0000256" key="6">
    <source>
        <dbReference type="SAM" id="Phobius"/>
    </source>
</evidence>
<feature type="transmembrane region" description="Helical" evidence="6">
    <location>
        <begin position="216"/>
        <end position="238"/>
    </location>
</feature>
<dbReference type="OMA" id="CIKIPRD"/>
<proteinExistence type="inferred from homology"/>
<evidence type="ECO:0000259" key="7">
    <source>
        <dbReference type="Pfam" id="PF09335"/>
    </source>
</evidence>
<dbReference type="STRING" id="10228.B3RK38"/>
<feature type="domain" description="VTT" evidence="7">
    <location>
        <begin position="85"/>
        <end position="204"/>
    </location>
</feature>
<keyword evidence="3 6" id="KW-1133">Transmembrane helix</keyword>
<dbReference type="PhylomeDB" id="B3RK38"/>
<dbReference type="PANTHER" id="PTHR43220:SF18">
    <property type="entry name" value="TRANSMEMBRANE PROTEIN 41B"/>
    <property type="match status" value="1"/>
</dbReference>
<comment type="similarity">
    <text evidence="5">Belongs to the TMEM41 family.</text>
</comment>